<feature type="domain" description="Antirepressor protein ant N-terminal" evidence="1">
    <location>
        <begin position="9"/>
        <end position="121"/>
    </location>
</feature>
<evidence type="ECO:0000313" key="3">
    <source>
        <dbReference type="Proteomes" id="UP000310576"/>
    </source>
</evidence>
<evidence type="ECO:0000313" key="2">
    <source>
        <dbReference type="EMBL" id="THA14862.1"/>
    </source>
</evidence>
<reference evidence="2 3" key="1">
    <citation type="journal article" date="2019" name="Vet. Microbiol.">
        <title>Development of multi locus sequence typing (MLST) of Rodentibacter pneumotropicus.</title>
        <authorList>
            <person name="Adhikary S."/>
            <person name="Bisgaard M."/>
            <person name="Boot R."/>
            <person name="Benga L."/>
            <person name="Nicklas W."/>
            <person name="Christensen H."/>
        </authorList>
    </citation>
    <scope>NUCLEOTIDE SEQUENCE [LARGE SCALE GENOMIC DNA]</scope>
    <source>
        <strain evidence="2 3">1596_07</strain>
    </source>
</reference>
<evidence type="ECO:0000259" key="1">
    <source>
        <dbReference type="Pfam" id="PF10547"/>
    </source>
</evidence>
<dbReference type="Proteomes" id="UP000310576">
    <property type="component" value="Unassembled WGS sequence"/>
</dbReference>
<organism evidence="2 3">
    <name type="scientific">Rodentibacter pneumotropicus</name>
    <dbReference type="NCBI Taxonomy" id="758"/>
    <lineage>
        <taxon>Bacteria</taxon>
        <taxon>Pseudomonadati</taxon>
        <taxon>Pseudomonadota</taxon>
        <taxon>Gammaproteobacteria</taxon>
        <taxon>Pasteurellales</taxon>
        <taxon>Pasteurellaceae</taxon>
        <taxon>Rodentibacter</taxon>
    </lineage>
</organism>
<dbReference type="RefSeq" id="WP_136125073.1">
    <property type="nucleotide sequence ID" value="NZ_JAQOLQ010000001.1"/>
</dbReference>
<proteinExistence type="predicted"/>
<accession>A0A4S2PXJ3</accession>
<dbReference type="AlphaFoldDB" id="A0A4S2PXJ3"/>
<sequence length="230" mass="26659">MTIQTQLSTIQFHSQSLVTFEQDGIYYVAMRPICENIGLDWAAQYSRIKRDEVLNSTVVIITMVAEDSKNREMFCLPIGYLNGWLFGIDVKRVKPEIQDTLIMYKKECYKALADYWIKSKAERSQNPEPNLPLTEVQADEEALQIIVNLYHCLREAYEFAVLAHDVDHRWLKQSIDKDLGGHLLHNLNRPAKNALDKAKKYIHAKSERIMFVKGMLSLLEVPKTKRIANF</sequence>
<comment type="caution">
    <text evidence="2">The sequence shown here is derived from an EMBL/GenBank/DDBJ whole genome shotgun (WGS) entry which is preliminary data.</text>
</comment>
<protein>
    <recommendedName>
        <fullName evidence="1">Antirepressor protein ant N-terminal domain-containing protein</fullName>
    </recommendedName>
</protein>
<dbReference type="PRINTS" id="PR01994">
    <property type="entry name" value="ANTIREPRESSR"/>
</dbReference>
<name>A0A4S2PXJ3_9PAST</name>
<dbReference type="EMBL" id="QXNG01000062">
    <property type="protein sequence ID" value="THA14862.1"/>
    <property type="molecule type" value="Genomic_DNA"/>
</dbReference>
<dbReference type="Pfam" id="PF10547">
    <property type="entry name" value="P22_AR_N"/>
    <property type="match status" value="1"/>
</dbReference>
<dbReference type="InterPro" id="IPR018875">
    <property type="entry name" value="Antirepressor_Ant_N"/>
</dbReference>
<gene>
    <name evidence="2" type="ORF">D3M76_06595</name>
</gene>